<dbReference type="Pfam" id="PF13350">
    <property type="entry name" value="Y_phosphatase3"/>
    <property type="match status" value="1"/>
</dbReference>
<dbReference type="GO" id="GO:0004721">
    <property type="term" value="F:phosphoprotein phosphatase activity"/>
    <property type="evidence" value="ECO:0007669"/>
    <property type="project" value="InterPro"/>
</dbReference>
<dbReference type="Gene3D" id="3.90.190.10">
    <property type="entry name" value="Protein tyrosine phosphatase superfamily"/>
    <property type="match status" value="1"/>
</dbReference>
<comment type="similarity">
    <text evidence="1">Belongs to the protein-tyrosine phosphatase family.</text>
</comment>
<organism evidence="3 4">
    <name type="scientific">Nocardia bovistercoris</name>
    <dbReference type="NCBI Taxonomy" id="2785916"/>
    <lineage>
        <taxon>Bacteria</taxon>
        <taxon>Bacillati</taxon>
        <taxon>Actinomycetota</taxon>
        <taxon>Actinomycetes</taxon>
        <taxon>Mycobacteriales</taxon>
        <taxon>Nocardiaceae</taxon>
        <taxon>Nocardia</taxon>
    </lineage>
</organism>
<keyword evidence="4" id="KW-1185">Reference proteome</keyword>
<dbReference type="Proteomes" id="UP000655751">
    <property type="component" value="Unassembled WGS sequence"/>
</dbReference>
<name>A0A931I728_9NOCA</name>
<evidence type="ECO:0000256" key="1">
    <source>
        <dbReference type="ARBA" id="ARBA00009580"/>
    </source>
</evidence>
<evidence type="ECO:0000313" key="3">
    <source>
        <dbReference type="EMBL" id="MBH0775839.1"/>
    </source>
</evidence>
<dbReference type="RefSeq" id="WP_196148157.1">
    <property type="nucleotide sequence ID" value="NZ_JADMLG010000002.1"/>
</dbReference>
<dbReference type="PANTHER" id="PTHR31126">
    <property type="entry name" value="TYROSINE-PROTEIN PHOSPHATASE"/>
    <property type="match status" value="1"/>
</dbReference>
<dbReference type="SUPFAM" id="SSF52799">
    <property type="entry name" value="(Phosphotyrosine protein) phosphatases II"/>
    <property type="match status" value="1"/>
</dbReference>
<gene>
    <name evidence="3" type="ORF">IT779_06020</name>
</gene>
<proteinExistence type="inferred from homology"/>
<protein>
    <submittedName>
        <fullName evidence="3">Tyrosine-protein phosphatase</fullName>
    </submittedName>
</protein>
<evidence type="ECO:0000259" key="2">
    <source>
        <dbReference type="PROSITE" id="PS50056"/>
    </source>
</evidence>
<dbReference type="InterPro" id="IPR029021">
    <property type="entry name" value="Prot-tyrosine_phosphatase-like"/>
</dbReference>
<feature type="domain" description="Tyrosine specific protein phosphatases" evidence="2">
    <location>
        <begin position="126"/>
        <end position="191"/>
    </location>
</feature>
<accession>A0A931I728</accession>
<comment type="caution">
    <text evidence="3">The sequence shown here is derived from an EMBL/GenBank/DDBJ whole genome shotgun (WGS) entry which is preliminary data.</text>
</comment>
<dbReference type="AlphaFoldDB" id="A0A931I728"/>
<sequence length="248" mass="26925">MTVPPPVDQYFIPGTFNFRDTAGLRTADGAKVASGILLRSAQLSGLSADGHAVLRELGVREVYDLRGPREIEHIGHDNLPDGVRLNVTPFDSRMGEAPPHDAQTSFAMAHMLEVYRYFPALPEAHAAITSIARSIVDGDGAVLVHCAAGKDRTGWAVATLLRAVDVTEDEILTDFMRSNDAVPALRAMMTGKLPEGVDLSEDLLGVREEYLRVAIAAAQQQHGDFEAYLAAVGIDAQLRARLRDRLLE</sequence>
<dbReference type="InterPro" id="IPR026893">
    <property type="entry name" value="Tyr/Ser_Pase_IphP-type"/>
</dbReference>
<dbReference type="PROSITE" id="PS00383">
    <property type="entry name" value="TYR_PHOSPHATASE_1"/>
    <property type="match status" value="1"/>
</dbReference>
<dbReference type="InterPro" id="IPR000387">
    <property type="entry name" value="Tyr_Pase_dom"/>
</dbReference>
<reference evidence="3" key="1">
    <citation type="submission" date="2020-11" db="EMBL/GenBank/DDBJ databases">
        <title>Nocardia NEAU-351.nov., a novel actinomycete isolated from the cow dung.</title>
        <authorList>
            <person name="Zhang X."/>
        </authorList>
    </citation>
    <scope>NUCLEOTIDE SEQUENCE</scope>
    <source>
        <strain evidence="3">NEAU-351</strain>
    </source>
</reference>
<dbReference type="PROSITE" id="PS50056">
    <property type="entry name" value="TYR_PHOSPHATASE_2"/>
    <property type="match status" value="1"/>
</dbReference>
<dbReference type="InterPro" id="IPR016130">
    <property type="entry name" value="Tyr_Pase_AS"/>
</dbReference>
<dbReference type="PANTHER" id="PTHR31126:SF1">
    <property type="entry name" value="TYROSINE SPECIFIC PROTEIN PHOSPHATASES DOMAIN-CONTAINING PROTEIN"/>
    <property type="match status" value="1"/>
</dbReference>
<dbReference type="EMBL" id="JADMLG010000002">
    <property type="protein sequence ID" value="MBH0775839.1"/>
    <property type="molecule type" value="Genomic_DNA"/>
</dbReference>
<evidence type="ECO:0000313" key="4">
    <source>
        <dbReference type="Proteomes" id="UP000655751"/>
    </source>
</evidence>